<accession>A0A1I8APR5</accession>
<keyword evidence="1" id="KW-1185">Reference proteome</keyword>
<protein>
    <submittedName>
        <fullName evidence="2">Secreted protein</fullName>
    </submittedName>
</protein>
<sequence>MVKIGGSFWRWCMLGEFVTVLQNRVSSEMLIRRYFFGAVRSLLAAASDMAAVAEKIMLFYVLWMFWGALREPRLRLIEVSESSW</sequence>
<reference evidence="2" key="1">
    <citation type="submission" date="2016-11" db="UniProtKB">
        <authorList>
            <consortium name="WormBaseParasite"/>
        </authorList>
    </citation>
    <scope>IDENTIFICATION</scope>
</reference>
<dbReference type="Proteomes" id="UP000095287">
    <property type="component" value="Unplaced"/>
</dbReference>
<name>A0A1I8APR5_9BILA</name>
<evidence type="ECO:0000313" key="2">
    <source>
        <dbReference type="WBParaSite" id="L893_g7960.t1"/>
    </source>
</evidence>
<evidence type="ECO:0000313" key="1">
    <source>
        <dbReference type="Proteomes" id="UP000095287"/>
    </source>
</evidence>
<organism evidence="1 2">
    <name type="scientific">Steinernema glaseri</name>
    <dbReference type="NCBI Taxonomy" id="37863"/>
    <lineage>
        <taxon>Eukaryota</taxon>
        <taxon>Metazoa</taxon>
        <taxon>Ecdysozoa</taxon>
        <taxon>Nematoda</taxon>
        <taxon>Chromadorea</taxon>
        <taxon>Rhabditida</taxon>
        <taxon>Tylenchina</taxon>
        <taxon>Panagrolaimomorpha</taxon>
        <taxon>Strongyloidoidea</taxon>
        <taxon>Steinernematidae</taxon>
        <taxon>Steinernema</taxon>
    </lineage>
</organism>
<dbReference type="WBParaSite" id="L893_g7960.t1">
    <property type="protein sequence ID" value="L893_g7960.t1"/>
    <property type="gene ID" value="L893_g7960"/>
</dbReference>
<dbReference type="AlphaFoldDB" id="A0A1I8APR5"/>
<proteinExistence type="predicted"/>